<feature type="compositionally biased region" description="Basic and acidic residues" evidence="1">
    <location>
        <begin position="45"/>
        <end position="61"/>
    </location>
</feature>
<dbReference type="AlphaFoldDB" id="A0A9P1HBV1"/>
<dbReference type="OrthoDB" id="10006572at2759"/>
<organism evidence="2 3">
    <name type="scientific">Parascedosporium putredinis</name>
    <dbReference type="NCBI Taxonomy" id="1442378"/>
    <lineage>
        <taxon>Eukaryota</taxon>
        <taxon>Fungi</taxon>
        <taxon>Dikarya</taxon>
        <taxon>Ascomycota</taxon>
        <taxon>Pezizomycotina</taxon>
        <taxon>Sordariomycetes</taxon>
        <taxon>Hypocreomycetidae</taxon>
        <taxon>Microascales</taxon>
        <taxon>Microascaceae</taxon>
        <taxon>Parascedosporium</taxon>
    </lineage>
</organism>
<evidence type="ECO:0000313" key="3">
    <source>
        <dbReference type="Proteomes" id="UP000838763"/>
    </source>
</evidence>
<feature type="region of interest" description="Disordered" evidence="1">
    <location>
        <begin position="31"/>
        <end position="63"/>
    </location>
</feature>
<protein>
    <submittedName>
        <fullName evidence="2">Uncharacterized protein</fullName>
    </submittedName>
</protein>
<dbReference type="EMBL" id="CALLCH030000018">
    <property type="protein sequence ID" value="CAI4218900.1"/>
    <property type="molecule type" value="Genomic_DNA"/>
</dbReference>
<accession>A0A9P1HBV1</accession>
<evidence type="ECO:0000256" key="1">
    <source>
        <dbReference type="SAM" id="MobiDB-lite"/>
    </source>
</evidence>
<sequence>MSVGRGEAQKAASQTHFLGAAALLPQCEPSESLEVQHGMSKTSWHKGDEEQRRCVKDDGRSIESQSLKSNPVLAALASGQFPNVRPNYDYFAHLLAQNLTVSVRPKTCQIFVSSPELQLREDRTITDRSGKALDLTKYPYLVMSVEDGESTRRGRDGSMVLHDYTSTISQSYSGPVKDITKHWETQFPQLHRQFALPQPQDEDFLTIIEMTLNGLVEMSIDQPALRNHMWKCTTRLARPQELCSDNEPLYLEHTDEMGVQFSHQSGCGSGNAPCDCLSRPRQDVRVPFPAAEWASMLTNCVEYPNATPEESRKRKGQASKSDGEECGSGGVPTQQGLLGQIGMVQELWSTAPTALISTTQWRTGSAGPKKWSASEPPTAQWRFLTVNDPTSEYHMRNAYVPSEEPTVPEATFLAPENLVLEADPAKSGVVCHGNYLSWNHNGAYPALIPQHWRHKQQIFQCWGWSTEQRPRRCWEAQADELAFAGEAPGTPGSNPFLTENMTMAAAAGMVYDDIVCDPSLQPWNTALPDIKPWVAGTDTGLLPLSGPADRNPEWPAEHPMGQILWDPTVPKEPWAAQPLDMALYPEWEDAAMHTGAGCPLGSGVLSPPASAGSLFHGASLGSQRFTKRARAGGVDMATGLLPSRAFRDLLIGPRG</sequence>
<evidence type="ECO:0000313" key="2">
    <source>
        <dbReference type="EMBL" id="CAI4218900.1"/>
    </source>
</evidence>
<comment type="caution">
    <text evidence="2">The sequence shown here is derived from an EMBL/GenBank/DDBJ whole genome shotgun (WGS) entry which is preliminary data.</text>
</comment>
<proteinExistence type="predicted"/>
<reference evidence="2" key="1">
    <citation type="submission" date="2022-11" db="EMBL/GenBank/DDBJ databases">
        <authorList>
            <person name="Scott C."/>
            <person name="Bruce N."/>
        </authorList>
    </citation>
    <scope>NUCLEOTIDE SEQUENCE</scope>
</reference>
<keyword evidence="3" id="KW-1185">Reference proteome</keyword>
<name>A0A9P1HBV1_9PEZI</name>
<gene>
    <name evidence="2" type="ORF">PPNO1_LOCUS8472</name>
</gene>
<dbReference type="Proteomes" id="UP000838763">
    <property type="component" value="Unassembled WGS sequence"/>
</dbReference>
<feature type="region of interest" description="Disordered" evidence="1">
    <location>
        <begin position="306"/>
        <end position="334"/>
    </location>
</feature>